<dbReference type="PANTHER" id="PTHR35936">
    <property type="entry name" value="MEMBRANE-BOUND LYTIC MUREIN TRANSGLYCOSYLASE F"/>
    <property type="match status" value="1"/>
</dbReference>
<feature type="chain" id="PRO_5046157964" evidence="3">
    <location>
        <begin position="20"/>
        <end position="206"/>
    </location>
</feature>
<evidence type="ECO:0000313" key="6">
    <source>
        <dbReference type="Proteomes" id="UP001247805"/>
    </source>
</evidence>
<gene>
    <name evidence="5" type="ORF">RS130_00895</name>
</gene>
<dbReference type="Proteomes" id="UP001247805">
    <property type="component" value="Unassembled WGS sequence"/>
</dbReference>
<dbReference type="Pfam" id="PF00497">
    <property type="entry name" value="SBP_bac_3"/>
    <property type="match status" value="1"/>
</dbReference>
<proteinExistence type="inferred from homology"/>
<comment type="similarity">
    <text evidence="1">Belongs to the bacterial solute-binding protein 3 family.</text>
</comment>
<dbReference type="RefSeq" id="WP_316024373.1">
    <property type="nucleotide sequence ID" value="NZ_JAWDIO010000002.1"/>
</dbReference>
<evidence type="ECO:0000256" key="1">
    <source>
        <dbReference type="ARBA" id="ARBA00010333"/>
    </source>
</evidence>
<feature type="signal peptide" evidence="3">
    <location>
        <begin position="1"/>
        <end position="19"/>
    </location>
</feature>
<organism evidence="5 6">
    <name type="scientific">Paraglaciecola aquimarina</name>
    <dbReference type="NCBI Taxonomy" id="1235557"/>
    <lineage>
        <taxon>Bacteria</taxon>
        <taxon>Pseudomonadati</taxon>
        <taxon>Pseudomonadota</taxon>
        <taxon>Gammaproteobacteria</taxon>
        <taxon>Alteromonadales</taxon>
        <taxon>Alteromonadaceae</taxon>
        <taxon>Paraglaciecola</taxon>
    </lineage>
</organism>
<keyword evidence="6" id="KW-1185">Reference proteome</keyword>
<sequence>MFAVAQLCWAILLANSALAKEPTATDKSLRLAVIHIEVPPYIYTDENQEYKGIYPLVAQALGREMGLQLIYVPTARNGLEELISEGKADLTWLSPNWVKNTQDANFIFSDPILVHREFLFSFVPFDSSKGISDWLDNKSVCVRQDYQYPSLKPFFDKKIAHPIEVSSQTPMMNLFRKGRCDLLYSDEYRVTMDESTVKSETQNLAF</sequence>
<keyword evidence="2 3" id="KW-0732">Signal</keyword>
<evidence type="ECO:0000256" key="2">
    <source>
        <dbReference type="ARBA" id="ARBA00022729"/>
    </source>
</evidence>
<accession>A0ABU3SRL8</accession>
<dbReference type="Gene3D" id="3.40.190.10">
    <property type="entry name" value="Periplasmic binding protein-like II"/>
    <property type="match status" value="2"/>
</dbReference>
<dbReference type="EMBL" id="JAWDIO010000002">
    <property type="protein sequence ID" value="MDU0352661.1"/>
    <property type="molecule type" value="Genomic_DNA"/>
</dbReference>
<evidence type="ECO:0000313" key="5">
    <source>
        <dbReference type="EMBL" id="MDU0352661.1"/>
    </source>
</evidence>
<feature type="domain" description="Solute-binding protein family 3/N-terminal" evidence="4">
    <location>
        <begin position="35"/>
        <end position="115"/>
    </location>
</feature>
<evidence type="ECO:0000256" key="3">
    <source>
        <dbReference type="SAM" id="SignalP"/>
    </source>
</evidence>
<reference evidence="5 6" key="1">
    <citation type="submission" date="2023-10" db="EMBL/GenBank/DDBJ databases">
        <title>Glaciecola aquimarina strain GGW-M5 nov., isolated from a coastal seawater.</title>
        <authorList>
            <person name="Bayburt H."/>
            <person name="Kim J.M."/>
            <person name="Choi B.J."/>
            <person name="Jeon C.O."/>
        </authorList>
    </citation>
    <scope>NUCLEOTIDE SEQUENCE [LARGE SCALE GENOMIC DNA]</scope>
    <source>
        <strain evidence="5 6">KCTC 32108</strain>
    </source>
</reference>
<dbReference type="SUPFAM" id="SSF53850">
    <property type="entry name" value="Periplasmic binding protein-like II"/>
    <property type="match status" value="1"/>
</dbReference>
<dbReference type="PANTHER" id="PTHR35936:SF19">
    <property type="entry name" value="AMINO-ACID-BINDING PROTEIN YXEM-RELATED"/>
    <property type="match status" value="1"/>
</dbReference>
<protein>
    <submittedName>
        <fullName evidence="5">Transporter substrate-binding domain-containing protein</fullName>
    </submittedName>
</protein>
<comment type="caution">
    <text evidence="5">The sequence shown here is derived from an EMBL/GenBank/DDBJ whole genome shotgun (WGS) entry which is preliminary data.</text>
</comment>
<name>A0ABU3SRL8_9ALTE</name>
<evidence type="ECO:0000259" key="4">
    <source>
        <dbReference type="Pfam" id="PF00497"/>
    </source>
</evidence>
<dbReference type="InterPro" id="IPR001638">
    <property type="entry name" value="Solute-binding_3/MltF_N"/>
</dbReference>